<evidence type="ECO:0000313" key="2">
    <source>
        <dbReference type="EMBL" id="RPA81714.1"/>
    </source>
</evidence>
<feature type="compositionally biased region" description="Acidic residues" evidence="1">
    <location>
        <begin position="276"/>
        <end position="295"/>
    </location>
</feature>
<accession>A0A3N4IJA3</accession>
<organism evidence="2 3">
    <name type="scientific">Ascobolus immersus RN42</name>
    <dbReference type="NCBI Taxonomy" id="1160509"/>
    <lineage>
        <taxon>Eukaryota</taxon>
        <taxon>Fungi</taxon>
        <taxon>Dikarya</taxon>
        <taxon>Ascomycota</taxon>
        <taxon>Pezizomycotina</taxon>
        <taxon>Pezizomycetes</taxon>
        <taxon>Pezizales</taxon>
        <taxon>Ascobolaceae</taxon>
        <taxon>Ascobolus</taxon>
    </lineage>
</organism>
<dbReference type="AlphaFoldDB" id="A0A3N4IJA3"/>
<proteinExistence type="predicted"/>
<feature type="compositionally biased region" description="Basic and acidic residues" evidence="1">
    <location>
        <begin position="34"/>
        <end position="52"/>
    </location>
</feature>
<feature type="compositionally biased region" description="Basic residues" evidence="1">
    <location>
        <begin position="238"/>
        <end position="247"/>
    </location>
</feature>
<gene>
    <name evidence="2" type="ORF">BJ508DRAFT_306325</name>
</gene>
<feature type="compositionally biased region" description="Basic and acidic residues" evidence="1">
    <location>
        <begin position="217"/>
        <end position="226"/>
    </location>
</feature>
<keyword evidence="3" id="KW-1185">Reference proteome</keyword>
<feature type="compositionally biased region" description="Basic and acidic residues" evidence="1">
    <location>
        <begin position="324"/>
        <end position="341"/>
    </location>
</feature>
<feature type="compositionally biased region" description="Basic and acidic residues" evidence="1">
    <location>
        <begin position="262"/>
        <end position="275"/>
    </location>
</feature>
<feature type="compositionally biased region" description="Low complexity" evidence="1">
    <location>
        <begin position="134"/>
        <end position="149"/>
    </location>
</feature>
<dbReference type="EMBL" id="ML119677">
    <property type="protein sequence ID" value="RPA81714.1"/>
    <property type="molecule type" value="Genomic_DNA"/>
</dbReference>
<feature type="compositionally biased region" description="Polar residues" evidence="1">
    <location>
        <begin position="150"/>
        <end position="162"/>
    </location>
</feature>
<protein>
    <submittedName>
        <fullName evidence="2">Uncharacterized protein</fullName>
    </submittedName>
</protein>
<name>A0A3N4IJA3_ASCIM</name>
<feature type="compositionally biased region" description="Basic and acidic residues" evidence="1">
    <location>
        <begin position="298"/>
        <end position="317"/>
    </location>
</feature>
<feature type="region of interest" description="Disordered" evidence="1">
    <location>
        <begin position="1"/>
        <end position="73"/>
    </location>
</feature>
<reference evidence="2 3" key="1">
    <citation type="journal article" date="2018" name="Nat. Ecol. Evol.">
        <title>Pezizomycetes genomes reveal the molecular basis of ectomycorrhizal truffle lifestyle.</title>
        <authorList>
            <person name="Murat C."/>
            <person name="Payen T."/>
            <person name="Noel B."/>
            <person name="Kuo A."/>
            <person name="Morin E."/>
            <person name="Chen J."/>
            <person name="Kohler A."/>
            <person name="Krizsan K."/>
            <person name="Balestrini R."/>
            <person name="Da Silva C."/>
            <person name="Montanini B."/>
            <person name="Hainaut M."/>
            <person name="Levati E."/>
            <person name="Barry K.W."/>
            <person name="Belfiori B."/>
            <person name="Cichocki N."/>
            <person name="Clum A."/>
            <person name="Dockter R.B."/>
            <person name="Fauchery L."/>
            <person name="Guy J."/>
            <person name="Iotti M."/>
            <person name="Le Tacon F."/>
            <person name="Lindquist E.A."/>
            <person name="Lipzen A."/>
            <person name="Malagnac F."/>
            <person name="Mello A."/>
            <person name="Molinier V."/>
            <person name="Miyauchi S."/>
            <person name="Poulain J."/>
            <person name="Riccioni C."/>
            <person name="Rubini A."/>
            <person name="Sitrit Y."/>
            <person name="Splivallo R."/>
            <person name="Traeger S."/>
            <person name="Wang M."/>
            <person name="Zifcakova L."/>
            <person name="Wipf D."/>
            <person name="Zambonelli A."/>
            <person name="Paolocci F."/>
            <person name="Nowrousian M."/>
            <person name="Ottonello S."/>
            <person name="Baldrian P."/>
            <person name="Spatafora J.W."/>
            <person name="Henrissat B."/>
            <person name="Nagy L.G."/>
            <person name="Aury J.M."/>
            <person name="Wincker P."/>
            <person name="Grigoriev I.V."/>
            <person name="Bonfante P."/>
            <person name="Martin F.M."/>
        </authorList>
    </citation>
    <scope>NUCLEOTIDE SEQUENCE [LARGE SCALE GENOMIC DNA]</scope>
    <source>
        <strain evidence="2 3">RN42</strain>
    </source>
</reference>
<sequence length="562" mass="62540">MSATPRDIMAFGSRVRLRRRHIGDNDNTPDEDADKSNMKLGDAEARAAEDRRKRPTLRHPAELYSDHGPSANVLASNQVEPSQLRPLGLLDAFQSPGSVPTETQTSVSGFVKGLFGESQKLRGQQKRRFFNSEASTFAPLASPAASPTPEQTKMQNNSTTEAPSEHPHEEAYLQNHSPELSYKVRKKGEVLNEFEGWDVSDSYSTPHREQSEEEEEAKSTDIEHALSDMSDGVPYNSRKTRSGGAKKHAGDGKELEDEMEEESKRVKDGGSHDDIEQPEEDSNIVHSEEEDDDSDGSGTRDSDKHPDDFMDHDKIDDDYTPADGSRRSTADHEPYENRVRQTTDTQAELAGQQGPNYWPISIHAGKHACLFRHILHKGAVPVFGMLFTSSCDRPYCTRRLINKLASESDPCLGIRPGDKNPHDTVYDLKLTIGSLGFSVIAVCLDGQIAAYVSPEDASYQQLLKFISHAPTHIVQIKVKWQLMERIGNIGFRYVGLGNWVAVCDEHFENTSLWMPSVPVKRPSTSLLRSLTRLSSTPNESQPEELVSSASTITKIMRQDGLE</sequence>
<feature type="region of interest" description="Disordered" evidence="1">
    <location>
        <begin position="131"/>
        <end position="341"/>
    </location>
</feature>
<dbReference type="Proteomes" id="UP000275078">
    <property type="component" value="Unassembled WGS sequence"/>
</dbReference>
<evidence type="ECO:0000256" key="1">
    <source>
        <dbReference type="SAM" id="MobiDB-lite"/>
    </source>
</evidence>
<evidence type="ECO:0000313" key="3">
    <source>
        <dbReference type="Proteomes" id="UP000275078"/>
    </source>
</evidence>